<feature type="transmembrane region" description="Helical" evidence="1">
    <location>
        <begin position="122"/>
        <end position="146"/>
    </location>
</feature>
<organism evidence="2 3">
    <name type="scientific">Aureobasidium subglaciale (strain EXF-2481)</name>
    <name type="common">Aureobasidium pullulans var. subglaciale</name>
    <dbReference type="NCBI Taxonomy" id="1043005"/>
    <lineage>
        <taxon>Eukaryota</taxon>
        <taxon>Fungi</taxon>
        <taxon>Dikarya</taxon>
        <taxon>Ascomycota</taxon>
        <taxon>Pezizomycotina</taxon>
        <taxon>Dothideomycetes</taxon>
        <taxon>Dothideomycetidae</taxon>
        <taxon>Dothideales</taxon>
        <taxon>Saccotheciaceae</taxon>
        <taxon>Aureobasidium</taxon>
    </lineage>
</organism>
<keyword evidence="1" id="KW-0472">Membrane</keyword>
<dbReference type="GeneID" id="25367396"/>
<name>A0A074YYR7_AURSE</name>
<keyword evidence="1" id="KW-1133">Transmembrane helix</keyword>
<evidence type="ECO:0008006" key="4">
    <source>
        <dbReference type="Google" id="ProtNLM"/>
    </source>
</evidence>
<dbReference type="EMBL" id="KL584773">
    <property type="protein sequence ID" value="KEQ91986.1"/>
    <property type="molecule type" value="Genomic_DNA"/>
</dbReference>
<feature type="transmembrane region" description="Helical" evidence="1">
    <location>
        <begin position="98"/>
        <end position="116"/>
    </location>
</feature>
<dbReference type="OMA" id="DWHEIAW"/>
<protein>
    <recommendedName>
        <fullName evidence="4">MARVEL domain-containing protein</fullName>
    </recommendedName>
</protein>
<dbReference type="AlphaFoldDB" id="A0A074YYR7"/>
<sequence>MNIRKYESRKTHQVWGSGHGSPSLMILASLIVNTIALLVVIIVNTTVVDDGSNDYGQGFGWTIMTPAPAAGILWALLDVVVVRISVLHPIYYLTEASILMVFNLVMGAMSISFYSWDSDGSWVPGIFVLISGVVYLAIMVISAVLVHKRKTRPQQIYTA</sequence>
<evidence type="ECO:0000313" key="2">
    <source>
        <dbReference type="EMBL" id="KEQ91986.1"/>
    </source>
</evidence>
<reference evidence="2 3" key="1">
    <citation type="journal article" date="2014" name="BMC Genomics">
        <title>Genome sequencing of four Aureobasidium pullulans varieties: biotechnological potential, stress tolerance, and description of new species.</title>
        <authorList>
            <person name="Gostin Ar C."/>
            <person name="Ohm R.A."/>
            <person name="Kogej T."/>
            <person name="Sonjak S."/>
            <person name="Turk M."/>
            <person name="Zajc J."/>
            <person name="Zalar P."/>
            <person name="Grube M."/>
            <person name="Sun H."/>
            <person name="Han J."/>
            <person name="Sharma A."/>
            <person name="Chiniquy J."/>
            <person name="Ngan C.Y."/>
            <person name="Lipzen A."/>
            <person name="Barry K."/>
            <person name="Grigoriev I.V."/>
            <person name="Gunde-Cimerman N."/>
        </authorList>
    </citation>
    <scope>NUCLEOTIDE SEQUENCE [LARGE SCALE GENOMIC DNA]</scope>
    <source>
        <strain evidence="2 3">EXF-2481</strain>
    </source>
</reference>
<dbReference type="OrthoDB" id="5296560at2759"/>
<evidence type="ECO:0000256" key="1">
    <source>
        <dbReference type="SAM" id="Phobius"/>
    </source>
</evidence>
<accession>A0A074YYR7</accession>
<evidence type="ECO:0000313" key="3">
    <source>
        <dbReference type="Proteomes" id="UP000030641"/>
    </source>
</evidence>
<dbReference type="Proteomes" id="UP000030641">
    <property type="component" value="Unassembled WGS sequence"/>
</dbReference>
<feature type="transmembrane region" description="Helical" evidence="1">
    <location>
        <begin position="63"/>
        <end position="86"/>
    </location>
</feature>
<dbReference type="HOGENOM" id="CLU_1643642_0_0_1"/>
<keyword evidence="3" id="KW-1185">Reference proteome</keyword>
<gene>
    <name evidence="2" type="ORF">AUEXF2481DRAFT_43379</name>
</gene>
<proteinExistence type="predicted"/>
<keyword evidence="1" id="KW-0812">Transmembrane</keyword>
<dbReference type="RefSeq" id="XP_013340503.1">
    <property type="nucleotide sequence ID" value="XM_013485049.1"/>
</dbReference>
<feature type="transmembrane region" description="Helical" evidence="1">
    <location>
        <begin position="21"/>
        <end position="43"/>
    </location>
</feature>
<dbReference type="InParanoid" id="A0A074YYR7"/>